<gene>
    <name evidence="1" type="ORF">O6H91_19G007600</name>
</gene>
<keyword evidence="2" id="KW-1185">Reference proteome</keyword>
<accession>A0ACC2ASJ4</accession>
<dbReference type="Proteomes" id="UP001162992">
    <property type="component" value="Chromosome 19"/>
</dbReference>
<sequence length="384" mass="42847">MERALSKTKVLKQSLPLLRQVTIVDLWKEHTPWPFNQAPRAYNFLVKHEALWKLTFYGSAPRVVHQSNFAATSVFIAREVAKGLLKYRPDVIVSVHPLMQHIPLRILKTRGLLKKIPFTTVITDLNTCHPTWFHKLVTICFCPTNEVSKRALKAGLRASQIRVHGLPVRPTFCKPIKSKSELRNQLGMDEELPAVLLMGGGEGMGPVEATARALGETLKDQQTGNVLGQLIVICGRNKRLANKLQSMKWYMPVQIRGFEANMSEWMGACDCIITKAGPGTIAEAMIRGLPMLLNDYIAGQEAGNVPFVVNNGAGRYCENPKEIANIVAEWFSSKSNELKEMAYNSRKLGRADAVFKIVHDLAELVRTKDSLHTHVLDCTSANLS</sequence>
<reference evidence="2" key="1">
    <citation type="journal article" date="2024" name="Proc. Natl. Acad. Sci. U.S.A.">
        <title>Extraordinary preservation of gene collinearity over three hundred million years revealed in homosporous lycophytes.</title>
        <authorList>
            <person name="Li C."/>
            <person name="Wickell D."/>
            <person name="Kuo L.Y."/>
            <person name="Chen X."/>
            <person name="Nie B."/>
            <person name="Liao X."/>
            <person name="Peng D."/>
            <person name="Ji J."/>
            <person name="Jenkins J."/>
            <person name="Williams M."/>
            <person name="Shu S."/>
            <person name="Plott C."/>
            <person name="Barry K."/>
            <person name="Rajasekar S."/>
            <person name="Grimwood J."/>
            <person name="Han X."/>
            <person name="Sun S."/>
            <person name="Hou Z."/>
            <person name="He W."/>
            <person name="Dai G."/>
            <person name="Sun C."/>
            <person name="Schmutz J."/>
            <person name="Leebens-Mack J.H."/>
            <person name="Li F.W."/>
            <person name="Wang L."/>
        </authorList>
    </citation>
    <scope>NUCLEOTIDE SEQUENCE [LARGE SCALE GENOMIC DNA]</scope>
    <source>
        <strain evidence="2">cv. PW_Plant_1</strain>
    </source>
</reference>
<protein>
    <submittedName>
        <fullName evidence="1">Uncharacterized protein</fullName>
    </submittedName>
</protein>
<evidence type="ECO:0000313" key="1">
    <source>
        <dbReference type="EMBL" id="KAJ7520477.1"/>
    </source>
</evidence>
<name>A0ACC2ASJ4_DIPCM</name>
<comment type="caution">
    <text evidence="1">The sequence shown here is derived from an EMBL/GenBank/DDBJ whole genome shotgun (WGS) entry which is preliminary data.</text>
</comment>
<dbReference type="EMBL" id="CM055110">
    <property type="protein sequence ID" value="KAJ7520477.1"/>
    <property type="molecule type" value="Genomic_DNA"/>
</dbReference>
<evidence type="ECO:0000313" key="2">
    <source>
        <dbReference type="Proteomes" id="UP001162992"/>
    </source>
</evidence>
<proteinExistence type="predicted"/>
<organism evidence="1 2">
    <name type="scientific">Diphasiastrum complanatum</name>
    <name type="common">Issler's clubmoss</name>
    <name type="synonym">Lycopodium complanatum</name>
    <dbReference type="NCBI Taxonomy" id="34168"/>
    <lineage>
        <taxon>Eukaryota</taxon>
        <taxon>Viridiplantae</taxon>
        <taxon>Streptophyta</taxon>
        <taxon>Embryophyta</taxon>
        <taxon>Tracheophyta</taxon>
        <taxon>Lycopodiopsida</taxon>
        <taxon>Lycopodiales</taxon>
        <taxon>Lycopodiaceae</taxon>
        <taxon>Lycopodioideae</taxon>
        <taxon>Diphasiastrum</taxon>
    </lineage>
</organism>